<proteinExistence type="predicted"/>
<dbReference type="GO" id="GO:0051301">
    <property type="term" value="P:cell division"/>
    <property type="evidence" value="ECO:0007669"/>
    <property type="project" value="InterPro"/>
</dbReference>
<evidence type="ECO:0000256" key="5">
    <source>
        <dbReference type="ARBA" id="ARBA00023136"/>
    </source>
</evidence>
<feature type="non-terminal residue" evidence="7">
    <location>
        <position position="76"/>
    </location>
</feature>
<accession>A0A382SXH8</accession>
<keyword evidence="2 6" id="KW-0812">Transmembrane</keyword>
<dbReference type="GO" id="GO:0008360">
    <property type="term" value="P:regulation of cell shape"/>
    <property type="evidence" value="ECO:0007669"/>
    <property type="project" value="UniProtKB-KW"/>
</dbReference>
<keyword evidence="3" id="KW-0133">Cell shape</keyword>
<sequence length="76" mass="8775">MAVVLLLSGFGLVMMYSASSMYAMNRFDNYLHFFIQQIKWLGTGVILMLVLSQLSYRILKKLAYGLVFFSWVVLIL</sequence>
<reference evidence="7" key="1">
    <citation type="submission" date="2018-05" db="EMBL/GenBank/DDBJ databases">
        <authorList>
            <person name="Lanie J.A."/>
            <person name="Ng W.-L."/>
            <person name="Kazmierczak K.M."/>
            <person name="Andrzejewski T.M."/>
            <person name="Davidsen T.M."/>
            <person name="Wayne K.J."/>
            <person name="Tettelin H."/>
            <person name="Glass J.I."/>
            <person name="Rusch D."/>
            <person name="Podicherti R."/>
            <person name="Tsui H.-C.T."/>
            <person name="Winkler M.E."/>
        </authorList>
    </citation>
    <scope>NUCLEOTIDE SEQUENCE</scope>
</reference>
<feature type="transmembrane region" description="Helical" evidence="6">
    <location>
        <begin position="30"/>
        <end position="51"/>
    </location>
</feature>
<evidence type="ECO:0000256" key="1">
    <source>
        <dbReference type="ARBA" id="ARBA00004141"/>
    </source>
</evidence>
<evidence type="ECO:0000256" key="3">
    <source>
        <dbReference type="ARBA" id="ARBA00022960"/>
    </source>
</evidence>
<dbReference type="EMBL" id="UINC01131740">
    <property type="protein sequence ID" value="SVD13631.1"/>
    <property type="molecule type" value="Genomic_DNA"/>
</dbReference>
<dbReference type="GO" id="GO:0016020">
    <property type="term" value="C:membrane"/>
    <property type="evidence" value="ECO:0007669"/>
    <property type="project" value="UniProtKB-SubCell"/>
</dbReference>
<dbReference type="InterPro" id="IPR001182">
    <property type="entry name" value="FtsW/RodA"/>
</dbReference>
<dbReference type="Pfam" id="PF01098">
    <property type="entry name" value="FTSW_RODA_SPOVE"/>
    <property type="match status" value="1"/>
</dbReference>
<comment type="subcellular location">
    <subcellularLocation>
        <location evidence="1">Membrane</location>
        <topology evidence="1">Multi-pass membrane protein</topology>
    </subcellularLocation>
</comment>
<dbReference type="AlphaFoldDB" id="A0A382SXH8"/>
<evidence type="ECO:0000313" key="7">
    <source>
        <dbReference type="EMBL" id="SVD13631.1"/>
    </source>
</evidence>
<name>A0A382SXH8_9ZZZZ</name>
<feature type="transmembrane region" description="Helical" evidence="6">
    <location>
        <begin position="58"/>
        <end position="75"/>
    </location>
</feature>
<evidence type="ECO:0000256" key="6">
    <source>
        <dbReference type="SAM" id="Phobius"/>
    </source>
</evidence>
<evidence type="ECO:0000256" key="2">
    <source>
        <dbReference type="ARBA" id="ARBA00022692"/>
    </source>
</evidence>
<gene>
    <name evidence="7" type="ORF">METZ01_LOCUS366485</name>
</gene>
<keyword evidence="4 6" id="KW-1133">Transmembrane helix</keyword>
<protein>
    <recommendedName>
        <fullName evidence="8">Cell division protein FtsW</fullName>
    </recommendedName>
</protein>
<evidence type="ECO:0000256" key="4">
    <source>
        <dbReference type="ARBA" id="ARBA00022989"/>
    </source>
</evidence>
<keyword evidence="5 6" id="KW-0472">Membrane</keyword>
<evidence type="ECO:0008006" key="8">
    <source>
        <dbReference type="Google" id="ProtNLM"/>
    </source>
</evidence>
<organism evidence="7">
    <name type="scientific">marine metagenome</name>
    <dbReference type="NCBI Taxonomy" id="408172"/>
    <lineage>
        <taxon>unclassified sequences</taxon>
        <taxon>metagenomes</taxon>
        <taxon>ecological metagenomes</taxon>
    </lineage>
</organism>